<sequence>MTRKSPKILIIEDEKILAEMYRDKFNQAGFKTEVAFTAEEGLRFLKKKKADLILLDILLPRENGIQFLKRIQKYPKISRIPVVAFSNYDDPRAKNEAFNLGIKEYLIKTAYTPKEIIKKIRNILVS</sequence>
<dbReference type="Pfam" id="PF00072">
    <property type="entry name" value="Response_reg"/>
    <property type="match status" value="1"/>
</dbReference>
<dbReference type="InterPro" id="IPR011006">
    <property type="entry name" value="CheY-like_superfamily"/>
</dbReference>
<dbReference type="Gene3D" id="3.40.50.2300">
    <property type="match status" value="1"/>
</dbReference>
<dbReference type="EMBL" id="PCRP01000049">
    <property type="protein sequence ID" value="PIP23480.1"/>
    <property type="molecule type" value="Genomic_DNA"/>
</dbReference>
<evidence type="ECO:0000259" key="3">
    <source>
        <dbReference type="PROSITE" id="PS50110"/>
    </source>
</evidence>
<dbReference type="InterPro" id="IPR050595">
    <property type="entry name" value="Bact_response_regulator"/>
</dbReference>
<protein>
    <submittedName>
        <fullName evidence="4">Response regulator</fullName>
    </submittedName>
</protein>
<evidence type="ECO:0000256" key="2">
    <source>
        <dbReference type="PROSITE-ProRule" id="PRU00169"/>
    </source>
</evidence>
<dbReference type="PROSITE" id="PS50110">
    <property type="entry name" value="RESPONSE_REGULATORY"/>
    <property type="match status" value="1"/>
</dbReference>
<feature type="modified residue" description="4-aspartylphosphate" evidence="2">
    <location>
        <position position="56"/>
    </location>
</feature>
<evidence type="ECO:0000256" key="1">
    <source>
        <dbReference type="ARBA" id="ARBA00022553"/>
    </source>
</evidence>
<gene>
    <name evidence="4" type="ORF">COX36_03095</name>
</gene>
<dbReference type="SUPFAM" id="SSF52172">
    <property type="entry name" value="CheY-like"/>
    <property type="match status" value="1"/>
</dbReference>
<dbReference type="SMART" id="SM00448">
    <property type="entry name" value="REC"/>
    <property type="match status" value="1"/>
</dbReference>
<dbReference type="CDD" id="cd00156">
    <property type="entry name" value="REC"/>
    <property type="match status" value="1"/>
</dbReference>
<accession>A0A2G9YW91</accession>
<organism evidence="4 5">
    <name type="scientific">Candidatus Nealsonbacteria bacterium CG23_combo_of_CG06-09_8_20_14_all_38_19</name>
    <dbReference type="NCBI Taxonomy" id="1974721"/>
    <lineage>
        <taxon>Bacteria</taxon>
        <taxon>Candidatus Nealsoniibacteriota</taxon>
    </lineage>
</organism>
<dbReference type="PANTHER" id="PTHR44591:SF3">
    <property type="entry name" value="RESPONSE REGULATORY DOMAIN-CONTAINING PROTEIN"/>
    <property type="match status" value="1"/>
</dbReference>
<keyword evidence="1 2" id="KW-0597">Phosphoprotein</keyword>
<dbReference type="GO" id="GO:0000160">
    <property type="term" value="P:phosphorelay signal transduction system"/>
    <property type="evidence" value="ECO:0007669"/>
    <property type="project" value="InterPro"/>
</dbReference>
<evidence type="ECO:0000313" key="5">
    <source>
        <dbReference type="Proteomes" id="UP000230273"/>
    </source>
</evidence>
<dbReference type="AlphaFoldDB" id="A0A2G9YW91"/>
<comment type="caution">
    <text evidence="4">The sequence shown here is derived from an EMBL/GenBank/DDBJ whole genome shotgun (WGS) entry which is preliminary data.</text>
</comment>
<dbReference type="Proteomes" id="UP000230273">
    <property type="component" value="Unassembled WGS sequence"/>
</dbReference>
<dbReference type="InterPro" id="IPR001789">
    <property type="entry name" value="Sig_transdc_resp-reg_receiver"/>
</dbReference>
<proteinExistence type="predicted"/>
<reference evidence="4 5" key="1">
    <citation type="submission" date="2017-09" db="EMBL/GenBank/DDBJ databases">
        <title>Depth-based differentiation of microbial function through sediment-hosted aquifers and enrichment of novel symbionts in the deep terrestrial subsurface.</title>
        <authorList>
            <person name="Probst A.J."/>
            <person name="Ladd B."/>
            <person name="Jarett J.K."/>
            <person name="Geller-Mcgrath D.E."/>
            <person name="Sieber C.M."/>
            <person name="Emerson J.B."/>
            <person name="Anantharaman K."/>
            <person name="Thomas B.C."/>
            <person name="Malmstrom R."/>
            <person name="Stieglmeier M."/>
            <person name="Klingl A."/>
            <person name="Woyke T."/>
            <person name="Ryan C.M."/>
            <person name="Banfield J.F."/>
        </authorList>
    </citation>
    <scope>NUCLEOTIDE SEQUENCE [LARGE SCALE GENOMIC DNA]</scope>
    <source>
        <strain evidence="4">CG23_combo_of_CG06-09_8_20_14_all_38_19</strain>
    </source>
</reference>
<name>A0A2G9YW91_9BACT</name>
<feature type="domain" description="Response regulatory" evidence="3">
    <location>
        <begin position="7"/>
        <end position="123"/>
    </location>
</feature>
<evidence type="ECO:0000313" key="4">
    <source>
        <dbReference type="EMBL" id="PIP23480.1"/>
    </source>
</evidence>
<dbReference type="PANTHER" id="PTHR44591">
    <property type="entry name" value="STRESS RESPONSE REGULATOR PROTEIN 1"/>
    <property type="match status" value="1"/>
</dbReference>